<proteinExistence type="predicted"/>
<sequence>MRVQTIVRKAHLGPVTALAFSQDSRSLVSASLDLSARVIIVKDEEKNEHQQRAKTGSSSDLRYMTCDLWPY</sequence>
<reference evidence="1 2" key="1">
    <citation type="submission" date="2024-02" db="EMBL/GenBank/DDBJ databases">
        <authorList>
            <person name="Vignale AGUSTIN F."/>
            <person name="Sosa J E."/>
            <person name="Modenutti C."/>
        </authorList>
    </citation>
    <scope>NUCLEOTIDE SEQUENCE [LARGE SCALE GENOMIC DNA]</scope>
</reference>
<dbReference type="InterPro" id="IPR015943">
    <property type="entry name" value="WD40/YVTN_repeat-like_dom_sf"/>
</dbReference>
<accession>A0ABC8SU84</accession>
<organism evidence="1 2">
    <name type="scientific">Ilex paraguariensis</name>
    <name type="common">yerba mate</name>
    <dbReference type="NCBI Taxonomy" id="185542"/>
    <lineage>
        <taxon>Eukaryota</taxon>
        <taxon>Viridiplantae</taxon>
        <taxon>Streptophyta</taxon>
        <taxon>Embryophyta</taxon>
        <taxon>Tracheophyta</taxon>
        <taxon>Spermatophyta</taxon>
        <taxon>Magnoliopsida</taxon>
        <taxon>eudicotyledons</taxon>
        <taxon>Gunneridae</taxon>
        <taxon>Pentapetalae</taxon>
        <taxon>asterids</taxon>
        <taxon>campanulids</taxon>
        <taxon>Aquifoliales</taxon>
        <taxon>Aquifoliaceae</taxon>
        <taxon>Ilex</taxon>
    </lineage>
</organism>
<dbReference type="SUPFAM" id="SSF50978">
    <property type="entry name" value="WD40 repeat-like"/>
    <property type="match status" value="1"/>
</dbReference>
<protein>
    <submittedName>
        <fullName evidence="1">Uncharacterized protein</fullName>
    </submittedName>
</protein>
<dbReference type="InterPro" id="IPR036322">
    <property type="entry name" value="WD40_repeat_dom_sf"/>
</dbReference>
<keyword evidence="2" id="KW-1185">Reference proteome</keyword>
<gene>
    <name evidence="1" type="ORF">ILEXP_LOCUS29539</name>
</gene>
<evidence type="ECO:0000313" key="2">
    <source>
        <dbReference type="Proteomes" id="UP001642360"/>
    </source>
</evidence>
<evidence type="ECO:0000313" key="1">
    <source>
        <dbReference type="EMBL" id="CAK9160758.1"/>
    </source>
</evidence>
<dbReference type="EMBL" id="CAUOFW020003574">
    <property type="protein sequence ID" value="CAK9160758.1"/>
    <property type="molecule type" value="Genomic_DNA"/>
</dbReference>
<dbReference type="AlphaFoldDB" id="A0ABC8SU84"/>
<feature type="non-terminal residue" evidence="1">
    <location>
        <position position="71"/>
    </location>
</feature>
<name>A0ABC8SU84_9AQUA</name>
<dbReference type="Proteomes" id="UP001642360">
    <property type="component" value="Unassembled WGS sequence"/>
</dbReference>
<comment type="caution">
    <text evidence="1">The sequence shown here is derived from an EMBL/GenBank/DDBJ whole genome shotgun (WGS) entry which is preliminary data.</text>
</comment>
<dbReference type="Gene3D" id="2.130.10.10">
    <property type="entry name" value="YVTN repeat-like/Quinoprotein amine dehydrogenase"/>
    <property type="match status" value="1"/>
</dbReference>